<dbReference type="RefSeq" id="XP_065658244.1">
    <property type="nucleotide sequence ID" value="XM_065802172.1"/>
</dbReference>
<dbReference type="PANTHER" id="PTHR31912:SF36">
    <property type="entry name" value="C2H2-TYPE DOMAIN-CONTAINING PROTEIN"/>
    <property type="match status" value="1"/>
</dbReference>
<evidence type="ECO:0000313" key="2">
    <source>
        <dbReference type="RefSeq" id="XP_065658244.1"/>
    </source>
</evidence>
<dbReference type="GeneID" id="136082749"/>
<evidence type="ECO:0000313" key="1">
    <source>
        <dbReference type="Proteomes" id="UP001652625"/>
    </source>
</evidence>
<reference evidence="2" key="1">
    <citation type="submission" date="2025-08" db="UniProtKB">
        <authorList>
            <consortium name="RefSeq"/>
        </authorList>
    </citation>
    <scope>IDENTIFICATION</scope>
</reference>
<proteinExistence type="predicted"/>
<dbReference type="PANTHER" id="PTHR31912">
    <property type="entry name" value="IP13529P"/>
    <property type="match status" value="1"/>
</dbReference>
<accession>A0ABM4C9D4</accession>
<organism evidence="1 2">
    <name type="scientific">Hydra vulgaris</name>
    <name type="common">Hydra</name>
    <name type="synonym">Hydra attenuata</name>
    <dbReference type="NCBI Taxonomy" id="6087"/>
    <lineage>
        <taxon>Eukaryota</taxon>
        <taxon>Metazoa</taxon>
        <taxon>Cnidaria</taxon>
        <taxon>Hydrozoa</taxon>
        <taxon>Hydroidolina</taxon>
        <taxon>Anthoathecata</taxon>
        <taxon>Aplanulata</taxon>
        <taxon>Hydridae</taxon>
        <taxon>Hydra</taxon>
    </lineage>
</organism>
<protein>
    <submittedName>
        <fullName evidence="2">Uncharacterized protein LOC136082749</fullName>
    </submittedName>
</protein>
<sequence>MHTVLEGVVVFELGAVLYCLSVEKCFFTLGELNNRLSYFWSMVNVGKKNKSPELNKLEVPGHELSPKEDEYWKFLLELSTLVDFIFAPKYTIGMVTYLKYIIASHLENFKFLFGNRTRLRPKHHFLVHLPTIIINSGPLIGMNCLKYELKNSFFKRSAHIVSNFKNICLTLAKRHQHNALHYRLSSAYMHNLLISESHDVVPIHSLHYSQVLLDNLHCKPTDDIFITFKIKRGSLQYKTNHHLTISEDEDYPVFGKVISFVSIRDESLWFVVVSKLNTLKFVEHCHCFLVENVKQDTYLVIKLDKLVDDHPVLSYQKGNAYYIRQQYHVFKE</sequence>
<gene>
    <name evidence="2" type="primary">LOC136082749</name>
</gene>
<keyword evidence="1" id="KW-1185">Reference proteome</keyword>
<dbReference type="Proteomes" id="UP001652625">
    <property type="component" value="Chromosome 07"/>
</dbReference>
<name>A0ABM4C9D4_HYDVU</name>